<reference evidence="3" key="1">
    <citation type="journal article" date="2013" name="Genome Announc.">
        <title>Draft Genome Sequence of Streptomyces bottropensis ATCC 25435, a Bottromycin-Producing Actinomycete.</title>
        <authorList>
            <person name="Zhang H."/>
            <person name="Zhou W."/>
            <person name="Zhuang Y."/>
            <person name="Liang X."/>
            <person name="Liu T."/>
        </authorList>
    </citation>
    <scope>NUCLEOTIDE SEQUENCE [LARGE SCALE GENOMIC DNA]</scope>
    <source>
        <strain evidence="3">ATCC 25435</strain>
    </source>
</reference>
<evidence type="ECO:0000313" key="2">
    <source>
        <dbReference type="EMBL" id="EMF50926.1"/>
    </source>
</evidence>
<evidence type="ECO:0000256" key="1">
    <source>
        <dbReference type="SAM" id="MobiDB-lite"/>
    </source>
</evidence>
<gene>
    <name evidence="2" type="ORF">SBD_7643</name>
</gene>
<dbReference type="AlphaFoldDB" id="M3E4T3"/>
<sequence length="48" mass="4781">MVPERSSSDDAAIGTGCGQGRREGGRVVVDSLGVSGSAVQRFSGSAVQ</sequence>
<dbReference type="EMBL" id="KB405097">
    <property type="protein sequence ID" value="EMF50926.1"/>
    <property type="molecule type" value="Genomic_DNA"/>
</dbReference>
<dbReference type="Proteomes" id="UP000030760">
    <property type="component" value="Unassembled WGS sequence"/>
</dbReference>
<evidence type="ECO:0000313" key="3">
    <source>
        <dbReference type="Proteomes" id="UP000030760"/>
    </source>
</evidence>
<organism evidence="2 3">
    <name type="scientific">Streptomyces bottropensis ATCC 25435</name>
    <dbReference type="NCBI Taxonomy" id="1054862"/>
    <lineage>
        <taxon>Bacteria</taxon>
        <taxon>Bacillati</taxon>
        <taxon>Actinomycetota</taxon>
        <taxon>Actinomycetes</taxon>
        <taxon>Kitasatosporales</taxon>
        <taxon>Streptomycetaceae</taxon>
        <taxon>Streptomyces</taxon>
    </lineage>
</organism>
<protein>
    <submittedName>
        <fullName evidence="2">Uncharacterized protein</fullName>
    </submittedName>
</protein>
<proteinExistence type="predicted"/>
<feature type="region of interest" description="Disordered" evidence="1">
    <location>
        <begin position="1"/>
        <end position="24"/>
    </location>
</feature>
<accession>M3E4T3</accession>
<name>M3E4T3_9ACTN</name>